<evidence type="ECO:0000313" key="2">
    <source>
        <dbReference type="EMBL" id="KAE8764204.1"/>
    </source>
</evidence>
<protein>
    <submittedName>
        <fullName evidence="2">DUF3093 family protein</fullName>
    </submittedName>
</protein>
<accession>A0A7J5UQ15</accession>
<gene>
    <name evidence="2" type="ORF">GB883_10250</name>
</gene>
<sequence>MDTAPLYSERLSPPPTMHLVSLLLGAFGFLTVTPFASVPVAVTVGVVIAVAVSVMGVLSSPVVTVVRGGDPADGGSPDALRLRAGDAVIPVEALGEPEVLDADGLRRAMGPEADARAHACHRAWVHGGLRVPVTDPRDATPYWVICTRRPTQLVAALGRR</sequence>
<reference evidence="2 3" key="1">
    <citation type="submission" date="2019-10" db="EMBL/GenBank/DDBJ databases">
        <title>Georgenia wutianyii sp. nov. and Georgenia yuyongxinii sp. nov. isolated from plateau pika (Ochotona curzoniae) in the Qinghai-Tibet plateau of China.</title>
        <authorList>
            <person name="Tian Z."/>
        </authorList>
    </citation>
    <scope>NUCLEOTIDE SEQUENCE [LARGE SCALE GENOMIC DNA]</scope>
    <source>
        <strain evidence="2 3">DSM 21501</strain>
    </source>
</reference>
<dbReference type="InterPro" id="IPR021443">
    <property type="entry name" value="DUF3093"/>
</dbReference>
<feature type="transmembrane region" description="Helical" evidence="1">
    <location>
        <begin position="20"/>
        <end position="52"/>
    </location>
</feature>
<name>A0A7J5UQ15_9MICO</name>
<comment type="caution">
    <text evidence="2">The sequence shown here is derived from an EMBL/GenBank/DDBJ whole genome shotgun (WGS) entry which is preliminary data.</text>
</comment>
<dbReference type="OrthoDB" id="3217020at2"/>
<keyword evidence="1" id="KW-0812">Transmembrane</keyword>
<dbReference type="RefSeq" id="WP_152204129.1">
    <property type="nucleotide sequence ID" value="NZ_VUKF01000043.1"/>
</dbReference>
<keyword evidence="3" id="KW-1185">Reference proteome</keyword>
<keyword evidence="1" id="KW-1133">Transmembrane helix</keyword>
<dbReference type="Pfam" id="PF11292">
    <property type="entry name" value="DUF3093"/>
    <property type="match status" value="1"/>
</dbReference>
<evidence type="ECO:0000313" key="3">
    <source>
        <dbReference type="Proteomes" id="UP000451860"/>
    </source>
</evidence>
<proteinExistence type="predicted"/>
<organism evidence="2 3">
    <name type="scientific">Georgenia thermotolerans</name>
    <dbReference type="NCBI Taxonomy" id="527326"/>
    <lineage>
        <taxon>Bacteria</taxon>
        <taxon>Bacillati</taxon>
        <taxon>Actinomycetota</taxon>
        <taxon>Actinomycetes</taxon>
        <taxon>Micrococcales</taxon>
        <taxon>Bogoriellaceae</taxon>
        <taxon>Georgenia</taxon>
    </lineage>
</organism>
<dbReference type="EMBL" id="WHJE01000040">
    <property type="protein sequence ID" value="KAE8764204.1"/>
    <property type="molecule type" value="Genomic_DNA"/>
</dbReference>
<dbReference type="Proteomes" id="UP000451860">
    <property type="component" value="Unassembled WGS sequence"/>
</dbReference>
<evidence type="ECO:0000256" key="1">
    <source>
        <dbReference type="SAM" id="Phobius"/>
    </source>
</evidence>
<dbReference type="AlphaFoldDB" id="A0A7J5UQ15"/>
<keyword evidence="1" id="KW-0472">Membrane</keyword>